<accession>A0A9X0U324</accession>
<protein>
    <submittedName>
        <fullName evidence="1">Uncharacterized protein</fullName>
    </submittedName>
</protein>
<proteinExistence type="predicted"/>
<gene>
    <name evidence="1" type="ORF">HDF14_001572</name>
</gene>
<evidence type="ECO:0000313" key="2">
    <source>
        <dbReference type="Proteomes" id="UP000535182"/>
    </source>
</evidence>
<dbReference type="AlphaFoldDB" id="A0A9X0U324"/>
<comment type="caution">
    <text evidence="1">The sequence shown here is derived from an EMBL/GenBank/DDBJ whole genome shotgun (WGS) entry which is preliminary data.</text>
</comment>
<keyword evidence="2" id="KW-1185">Reference proteome</keyword>
<name>A0A9X0U324_9BACT</name>
<dbReference type="EMBL" id="JACHEB010000003">
    <property type="protein sequence ID" value="MBB5327966.1"/>
    <property type="molecule type" value="Genomic_DNA"/>
</dbReference>
<dbReference type="Proteomes" id="UP000535182">
    <property type="component" value="Unassembled WGS sequence"/>
</dbReference>
<sequence length="80" mass="9082">MVCLRFTGQTLCHGERTVLDAQNKAAKDLLVLVHFVSRRARVTVVICRVVYGDLYQKTTESPLFEMAESMRDSTSHRVPV</sequence>
<organism evidence="1 2">
    <name type="scientific">Tunturiibacter gelidiferens</name>
    <dbReference type="NCBI Taxonomy" id="3069689"/>
    <lineage>
        <taxon>Bacteria</taxon>
        <taxon>Pseudomonadati</taxon>
        <taxon>Acidobacteriota</taxon>
        <taxon>Terriglobia</taxon>
        <taxon>Terriglobales</taxon>
        <taxon>Acidobacteriaceae</taxon>
        <taxon>Tunturiibacter</taxon>
    </lineage>
</organism>
<reference evidence="1 2" key="1">
    <citation type="submission" date="2020-08" db="EMBL/GenBank/DDBJ databases">
        <title>Genomic Encyclopedia of Type Strains, Phase IV (KMG-V): Genome sequencing to study the core and pangenomes of soil and plant-associated prokaryotes.</title>
        <authorList>
            <person name="Whitman W."/>
        </authorList>
    </citation>
    <scope>NUCLEOTIDE SEQUENCE [LARGE SCALE GENOMIC DNA]</scope>
    <source>
        <strain evidence="1 2">X5P2</strain>
    </source>
</reference>
<evidence type="ECO:0000313" key="1">
    <source>
        <dbReference type="EMBL" id="MBB5327966.1"/>
    </source>
</evidence>